<gene>
    <name evidence="9" type="ORF">BN869_000001043_1</name>
</gene>
<dbReference type="AlphaFoldDB" id="A0A0B7JJG3"/>
<evidence type="ECO:0000256" key="5">
    <source>
        <dbReference type="ARBA" id="ARBA00023128"/>
    </source>
</evidence>
<dbReference type="PROSITE" id="PS51808">
    <property type="entry name" value="CHCH"/>
    <property type="match status" value="1"/>
</dbReference>
<evidence type="ECO:0000256" key="7">
    <source>
        <dbReference type="ARBA" id="ARBA00023186"/>
    </source>
</evidence>
<keyword evidence="4 8" id="KW-0186">Copper</keyword>
<evidence type="ECO:0000256" key="2">
    <source>
        <dbReference type="ARBA" id="ARBA00009241"/>
    </source>
</evidence>
<evidence type="ECO:0000256" key="3">
    <source>
        <dbReference type="ARBA" id="ARBA00022723"/>
    </source>
</evidence>
<evidence type="ECO:0000313" key="9">
    <source>
        <dbReference type="EMBL" id="CEO44988.1"/>
    </source>
</evidence>
<dbReference type="GO" id="GO:0033617">
    <property type="term" value="P:mitochondrial respiratory chain complex IV assembly"/>
    <property type="evidence" value="ECO:0007669"/>
    <property type="project" value="TreeGrafter"/>
</dbReference>
<dbReference type="Gene3D" id="1.10.287.1130">
    <property type="entry name" value="CytochromE C oxidase copper chaperone"/>
    <property type="match status" value="1"/>
</dbReference>
<keyword evidence="7" id="KW-0143">Chaperone</keyword>
<dbReference type="PANTHER" id="PTHR16719">
    <property type="entry name" value="CYTOCHROME C OXIDASE COPPER CHAPERONE"/>
    <property type="match status" value="1"/>
</dbReference>
<dbReference type="EMBL" id="CDPU01000002">
    <property type="protein sequence ID" value="CEO44988.1"/>
    <property type="molecule type" value="Genomic_DNA"/>
</dbReference>
<dbReference type="PANTHER" id="PTHR16719:SF0">
    <property type="entry name" value="CYTOCHROME C OXIDASE COPPER CHAPERONE"/>
    <property type="match status" value="1"/>
</dbReference>
<accession>A0A0B7JJG3</accession>
<dbReference type="GO" id="GO:0005758">
    <property type="term" value="C:mitochondrial intermembrane space"/>
    <property type="evidence" value="ECO:0007669"/>
    <property type="project" value="UniProtKB-SubCell"/>
</dbReference>
<dbReference type="InterPro" id="IPR009069">
    <property type="entry name" value="Cys_alpha_HP_mot_SF"/>
</dbReference>
<dbReference type="GO" id="GO:0016531">
    <property type="term" value="F:copper chaperone activity"/>
    <property type="evidence" value="ECO:0007669"/>
    <property type="project" value="InterPro"/>
</dbReference>
<reference evidence="9" key="1">
    <citation type="submission" date="2015-01" db="EMBL/GenBank/DDBJ databases">
        <authorList>
            <person name="Durling Mikael"/>
        </authorList>
    </citation>
    <scope>NUCLEOTIDE SEQUENCE</scope>
</reference>
<evidence type="ECO:0000256" key="4">
    <source>
        <dbReference type="ARBA" id="ARBA00023008"/>
    </source>
</evidence>
<dbReference type="SUPFAM" id="SSF47072">
    <property type="entry name" value="Cysteine alpha-hairpin motif"/>
    <property type="match status" value="1"/>
</dbReference>
<dbReference type="GO" id="GO:0005507">
    <property type="term" value="F:copper ion binding"/>
    <property type="evidence" value="ECO:0007669"/>
    <property type="project" value="InterPro"/>
</dbReference>
<evidence type="ECO:0000256" key="6">
    <source>
        <dbReference type="ARBA" id="ARBA00023157"/>
    </source>
</evidence>
<evidence type="ECO:0000256" key="1">
    <source>
        <dbReference type="ARBA" id="ARBA00004569"/>
    </source>
</evidence>
<comment type="similarity">
    <text evidence="2">Belongs to the COX17 family.</text>
</comment>
<evidence type="ECO:0008006" key="10">
    <source>
        <dbReference type="Google" id="ProtNLM"/>
    </source>
</evidence>
<feature type="binding site" evidence="8">
    <location>
        <position position="68"/>
    </location>
    <ligand>
        <name>Cu cation</name>
        <dbReference type="ChEBI" id="CHEBI:23378"/>
    </ligand>
</feature>
<feature type="binding site" evidence="8">
    <location>
        <position position="69"/>
    </location>
    <ligand>
        <name>Cu cation</name>
        <dbReference type="ChEBI" id="CHEBI:23378"/>
    </ligand>
</feature>
<keyword evidence="6" id="KW-1015">Disulfide bond</keyword>
<dbReference type="InterPro" id="IPR007745">
    <property type="entry name" value="Cyt_c_oxidase_Cu-chaperone"/>
</dbReference>
<keyword evidence="5" id="KW-0496">Mitochondrion</keyword>
<proteinExistence type="inferred from homology"/>
<comment type="subcellular location">
    <subcellularLocation>
        <location evidence="1">Mitochondrion intermembrane space</location>
    </subcellularLocation>
</comment>
<organism evidence="9">
    <name type="scientific">Bionectria ochroleuca</name>
    <name type="common">Gliocladium roseum</name>
    <dbReference type="NCBI Taxonomy" id="29856"/>
    <lineage>
        <taxon>Eukaryota</taxon>
        <taxon>Fungi</taxon>
        <taxon>Dikarya</taxon>
        <taxon>Ascomycota</taxon>
        <taxon>Pezizomycotina</taxon>
        <taxon>Sordariomycetes</taxon>
        <taxon>Hypocreomycetidae</taxon>
        <taxon>Hypocreales</taxon>
        <taxon>Bionectriaceae</taxon>
        <taxon>Clonostachys</taxon>
    </lineage>
</organism>
<protein>
    <recommendedName>
        <fullName evidence="10">Cytochrome c oxidase copper chaperone</fullName>
    </recommendedName>
</protein>
<sequence>MDAKIAASGKFQLPGNKSSRSLESLLTFVTYRSRWRLMPSEDEYHRKAQASPYTREDAEAEQRTQPPCCVCKEEKSKRDECMLFSKSADPAADCRSLVDQYKSCMVGYGFKV</sequence>
<name>A0A0B7JJG3_BIOOC</name>
<keyword evidence="3 8" id="KW-0479">Metal-binding</keyword>
<dbReference type="Pfam" id="PF05051">
    <property type="entry name" value="COX17"/>
    <property type="match status" value="1"/>
</dbReference>
<evidence type="ECO:0000256" key="8">
    <source>
        <dbReference type="PIRSR" id="PIRSR607745-1"/>
    </source>
</evidence>